<evidence type="ECO:0000313" key="1">
    <source>
        <dbReference type="EMBL" id="MEQ4486132.1"/>
    </source>
</evidence>
<evidence type="ECO:0000313" key="2">
    <source>
        <dbReference type="Proteomes" id="UP001493487"/>
    </source>
</evidence>
<dbReference type="Proteomes" id="UP001493487">
    <property type="component" value="Unassembled WGS sequence"/>
</dbReference>
<dbReference type="RefSeq" id="WP_232189217.1">
    <property type="nucleotide sequence ID" value="NZ_JAIOAP010000018.1"/>
</dbReference>
<accession>A0ABV1L1I7</accession>
<protein>
    <submittedName>
        <fullName evidence="1">Uncharacterized protein</fullName>
    </submittedName>
</protein>
<sequence>MGKKYLDGRSETQFTIPAKDHGIVLRRGSEELDCYGIARTKDLDGQWAVDPEPLFPLEEQIENSTVFYEEETGTWFLFTNHVGLNEIKLIHRCHMGLLD</sequence>
<gene>
    <name evidence="1" type="ORF">QJS35_27500</name>
</gene>
<dbReference type="EMBL" id="JASKHM010000019">
    <property type="protein sequence ID" value="MEQ4486132.1"/>
    <property type="molecule type" value="Genomic_DNA"/>
</dbReference>
<organism evidence="1 2">
    <name type="scientific">Cohnella silvisoli</name>
    <dbReference type="NCBI Taxonomy" id="2873699"/>
    <lineage>
        <taxon>Bacteria</taxon>
        <taxon>Bacillati</taxon>
        <taxon>Bacillota</taxon>
        <taxon>Bacilli</taxon>
        <taxon>Bacillales</taxon>
        <taxon>Paenibacillaceae</taxon>
        <taxon>Cohnella</taxon>
    </lineage>
</organism>
<keyword evidence="2" id="KW-1185">Reference proteome</keyword>
<name>A0ABV1L1I7_9BACL</name>
<proteinExistence type="predicted"/>
<reference evidence="1 2" key="1">
    <citation type="journal article" date="2023" name="Genome Announc.">
        <title>Pan-Genome Analyses of the Genus Cohnella and Proposal of the Novel Species Cohnella silvisoli sp. nov., Isolated from Forest Soil.</title>
        <authorList>
            <person name="Wang C."/>
            <person name="Mao L."/>
            <person name="Bao G."/>
            <person name="Zhu H."/>
        </authorList>
    </citation>
    <scope>NUCLEOTIDE SEQUENCE [LARGE SCALE GENOMIC DNA]</scope>
    <source>
        <strain evidence="1 2">NL03-T5-1</strain>
    </source>
</reference>
<comment type="caution">
    <text evidence="1">The sequence shown here is derived from an EMBL/GenBank/DDBJ whole genome shotgun (WGS) entry which is preliminary data.</text>
</comment>